<dbReference type="STRING" id="1230460.C495_06503"/>
<dbReference type="AlphaFoldDB" id="L9WBK2"/>
<dbReference type="OrthoDB" id="195608at2157"/>
<proteinExistence type="predicted"/>
<dbReference type="EMBL" id="AOHX01000029">
    <property type="protein sequence ID" value="ELY46737.1"/>
    <property type="molecule type" value="Genomic_DNA"/>
</dbReference>
<sequence>MTASLRTRLSTSGTGTLVSRRELLASIGGAVAVSQTTRGVAAQTLGDGPLHIRVYPGPVALRAWLRYGFDGIRDNWPPPFRDAFAAIEDAVDQILTYAHERDRLEGLEAHIERARLVQFPLSATPLSSEAVFPSRETVLEVFRDQLRERNALTGSTCHVLLCWAPLNYRVGYGGTLSPNAIVGAEIDGTAGDAGTVANVGATELWDSRAVTRNMAIHETLHPFLPSAIVEDVGGSRCSHDLGTAVRTDENTLRVSPMATAYAGPDEFGGGTRWHGRGCGNHDAFHRHDGYEGIDHWTYTTELSEATLEAVTRTLERLAGQEPWR</sequence>
<gene>
    <name evidence="1" type="ORF">C495_06503</name>
</gene>
<dbReference type="eggNOG" id="arCOG10709">
    <property type="taxonomic scope" value="Archaea"/>
</dbReference>
<evidence type="ECO:0000313" key="2">
    <source>
        <dbReference type="Proteomes" id="UP000011661"/>
    </source>
</evidence>
<organism evidence="1 2">
    <name type="scientific">Natronorubrum sulfidifaciens JCM 14089</name>
    <dbReference type="NCBI Taxonomy" id="1230460"/>
    <lineage>
        <taxon>Archaea</taxon>
        <taxon>Methanobacteriati</taxon>
        <taxon>Methanobacteriota</taxon>
        <taxon>Stenosarchaea group</taxon>
        <taxon>Halobacteria</taxon>
        <taxon>Halobacteriales</taxon>
        <taxon>Natrialbaceae</taxon>
        <taxon>Natronorubrum</taxon>
    </lineage>
</organism>
<accession>L9WBK2</accession>
<name>L9WBK2_9EURY</name>
<comment type="caution">
    <text evidence="1">The sequence shown here is derived from an EMBL/GenBank/DDBJ whole genome shotgun (WGS) entry which is preliminary data.</text>
</comment>
<dbReference type="Proteomes" id="UP000011661">
    <property type="component" value="Unassembled WGS sequence"/>
</dbReference>
<evidence type="ECO:0000313" key="1">
    <source>
        <dbReference type="EMBL" id="ELY46737.1"/>
    </source>
</evidence>
<dbReference type="RefSeq" id="WP_008161134.1">
    <property type="nucleotide sequence ID" value="NZ_AOHX01000029.1"/>
</dbReference>
<protein>
    <submittedName>
        <fullName evidence="1">Uncharacterized protein</fullName>
    </submittedName>
</protein>
<dbReference type="PATRIC" id="fig|1230460.4.peg.1309"/>
<keyword evidence="2" id="KW-1185">Reference proteome</keyword>
<reference evidence="1 2" key="1">
    <citation type="journal article" date="2014" name="PLoS Genet.">
        <title>Phylogenetically driven sequencing of extremely halophilic archaea reveals strategies for static and dynamic osmo-response.</title>
        <authorList>
            <person name="Becker E.A."/>
            <person name="Seitzer P.M."/>
            <person name="Tritt A."/>
            <person name="Larsen D."/>
            <person name="Krusor M."/>
            <person name="Yao A.I."/>
            <person name="Wu D."/>
            <person name="Madern D."/>
            <person name="Eisen J.A."/>
            <person name="Darling A.E."/>
            <person name="Facciotti M.T."/>
        </authorList>
    </citation>
    <scope>NUCLEOTIDE SEQUENCE [LARGE SCALE GENOMIC DNA]</scope>
    <source>
        <strain evidence="1 2">JCM 14089</strain>
    </source>
</reference>